<feature type="transmembrane region" description="Helical" evidence="10">
    <location>
        <begin position="62"/>
        <end position="80"/>
    </location>
</feature>
<keyword evidence="2 10" id="KW-0444">Lipid biosynthesis</keyword>
<dbReference type="AlphaFoldDB" id="A0A818PCX4"/>
<dbReference type="PROSITE" id="PS01188">
    <property type="entry name" value="ELO"/>
    <property type="match status" value="1"/>
</dbReference>
<feature type="transmembrane region" description="Helical" evidence="10">
    <location>
        <begin position="223"/>
        <end position="244"/>
    </location>
</feature>
<feature type="transmembrane region" description="Helical" evidence="10">
    <location>
        <begin position="92"/>
        <end position="112"/>
    </location>
</feature>
<organism evidence="11 12">
    <name type="scientific">Rotaria sordida</name>
    <dbReference type="NCBI Taxonomy" id="392033"/>
    <lineage>
        <taxon>Eukaryota</taxon>
        <taxon>Metazoa</taxon>
        <taxon>Spiralia</taxon>
        <taxon>Gnathifera</taxon>
        <taxon>Rotifera</taxon>
        <taxon>Eurotatoria</taxon>
        <taxon>Bdelloidea</taxon>
        <taxon>Philodinida</taxon>
        <taxon>Philodinidae</taxon>
        <taxon>Rotaria</taxon>
    </lineage>
</organism>
<evidence type="ECO:0000256" key="7">
    <source>
        <dbReference type="ARBA" id="ARBA00023098"/>
    </source>
</evidence>
<dbReference type="GO" id="GO:0042761">
    <property type="term" value="P:very long-chain fatty acid biosynthetic process"/>
    <property type="evidence" value="ECO:0007669"/>
    <property type="project" value="TreeGrafter"/>
</dbReference>
<keyword evidence="4 10" id="KW-0812">Transmembrane</keyword>
<accession>A0A818PCX4</accession>
<evidence type="ECO:0000256" key="3">
    <source>
        <dbReference type="ARBA" id="ARBA00022679"/>
    </source>
</evidence>
<comment type="catalytic activity">
    <reaction evidence="10">
        <text>a very-long-chain acyl-CoA + malonyl-CoA + H(+) = a very-long-chain 3-oxoacyl-CoA + CO2 + CoA</text>
        <dbReference type="Rhea" id="RHEA:32727"/>
        <dbReference type="ChEBI" id="CHEBI:15378"/>
        <dbReference type="ChEBI" id="CHEBI:16526"/>
        <dbReference type="ChEBI" id="CHEBI:57287"/>
        <dbReference type="ChEBI" id="CHEBI:57384"/>
        <dbReference type="ChEBI" id="CHEBI:90725"/>
        <dbReference type="ChEBI" id="CHEBI:90736"/>
        <dbReference type="EC" id="2.3.1.199"/>
    </reaction>
</comment>
<dbReference type="GO" id="GO:0030148">
    <property type="term" value="P:sphingolipid biosynthetic process"/>
    <property type="evidence" value="ECO:0007669"/>
    <property type="project" value="TreeGrafter"/>
</dbReference>
<evidence type="ECO:0000313" key="12">
    <source>
        <dbReference type="Proteomes" id="UP000663823"/>
    </source>
</evidence>
<name>A0A818PCX4_9BILA</name>
<evidence type="ECO:0000256" key="8">
    <source>
        <dbReference type="ARBA" id="ARBA00023136"/>
    </source>
</evidence>
<keyword evidence="6 10" id="KW-1133">Transmembrane helix</keyword>
<evidence type="ECO:0000256" key="5">
    <source>
        <dbReference type="ARBA" id="ARBA00022832"/>
    </source>
</evidence>
<dbReference type="GO" id="GO:0034625">
    <property type="term" value="P:fatty acid elongation, monounsaturated fatty acid"/>
    <property type="evidence" value="ECO:0007669"/>
    <property type="project" value="TreeGrafter"/>
</dbReference>
<protein>
    <recommendedName>
        <fullName evidence="10">Elongation of very long chain fatty acids protein</fullName>
        <ecNumber evidence="10">2.3.1.199</ecNumber>
    </recommendedName>
    <alternativeName>
        <fullName evidence="10">Very-long-chain 3-oxoacyl-CoA synthase</fullName>
    </alternativeName>
</protein>
<evidence type="ECO:0000256" key="6">
    <source>
        <dbReference type="ARBA" id="ARBA00022989"/>
    </source>
</evidence>
<dbReference type="GO" id="GO:0034626">
    <property type="term" value="P:fatty acid elongation, polyunsaturated fatty acid"/>
    <property type="evidence" value="ECO:0007669"/>
    <property type="project" value="TreeGrafter"/>
</dbReference>
<keyword evidence="5 10" id="KW-0276">Fatty acid metabolism</keyword>
<dbReference type="InterPro" id="IPR030457">
    <property type="entry name" value="ELO_CS"/>
</dbReference>
<dbReference type="PANTHER" id="PTHR11157:SF17">
    <property type="entry name" value="ELONGATION OF VERY LONG CHAIN FATTY ACIDS PROTEIN 6"/>
    <property type="match status" value="1"/>
</dbReference>
<dbReference type="EC" id="2.3.1.199" evidence="10"/>
<dbReference type="Pfam" id="PF01151">
    <property type="entry name" value="ELO"/>
    <property type="match status" value="1"/>
</dbReference>
<keyword evidence="8 10" id="KW-0472">Membrane</keyword>
<dbReference type="GO" id="GO:0019367">
    <property type="term" value="P:fatty acid elongation, saturated fatty acid"/>
    <property type="evidence" value="ECO:0007669"/>
    <property type="project" value="TreeGrafter"/>
</dbReference>
<dbReference type="PANTHER" id="PTHR11157">
    <property type="entry name" value="FATTY ACID ACYL TRANSFERASE-RELATED"/>
    <property type="match status" value="1"/>
</dbReference>
<comment type="similarity">
    <text evidence="10">Belongs to the ELO family.</text>
</comment>
<keyword evidence="7 10" id="KW-0443">Lipid metabolism</keyword>
<keyword evidence="3 10" id="KW-0808">Transferase</keyword>
<evidence type="ECO:0000256" key="1">
    <source>
        <dbReference type="ARBA" id="ARBA00004141"/>
    </source>
</evidence>
<dbReference type="InterPro" id="IPR002076">
    <property type="entry name" value="ELO_fam"/>
</dbReference>
<comment type="caution">
    <text evidence="11">The sequence shown here is derived from an EMBL/GenBank/DDBJ whole genome shotgun (WGS) entry which is preliminary data.</text>
</comment>
<keyword evidence="9 10" id="KW-0275">Fatty acid biosynthesis</keyword>
<feature type="transmembrane region" description="Helical" evidence="10">
    <location>
        <begin position="195"/>
        <end position="211"/>
    </location>
</feature>
<evidence type="ECO:0000313" key="11">
    <source>
        <dbReference type="EMBL" id="CAF3618902.1"/>
    </source>
</evidence>
<feature type="transmembrane region" description="Helical" evidence="10">
    <location>
        <begin position="264"/>
        <end position="287"/>
    </location>
</feature>
<feature type="transmembrane region" description="Helical" evidence="10">
    <location>
        <begin position="143"/>
        <end position="164"/>
    </location>
</feature>
<evidence type="ECO:0000256" key="2">
    <source>
        <dbReference type="ARBA" id="ARBA00022516"/>
    </source>
</evidence>
<comment type="subcellular location">
    <subcellularLocation>
        <location evidence="1">Membrane</location>
        <topology evidence="1">Multi-pass membrane protein</topology>
    </subcellularLocation>
</comment>
<evidence type="ECO:0000256" key="9">
    <source>
        <dbReference type="ARBA" id="ARBA00023160"/>
    </source>
</evidence>
<sequence length="303" mass="36664">METIQLLNKNQFLREYFNSSHLRITPWIRDPNGLHHPFVFEFELKFFDRTYANNIYLWMNKWWWLSIVYSLMYVILIYYGRSLMESRERIEARLPLILWNLGLAAFSIFGMLRCVPEMLYSLTQRGLEYTICDRSNIYGITGYWITIFCISKVPEFIDTLFIVLRKQKLIFLHWFHHATVLVYACYHDWTASGRWFVFMNYTVHAMMYSYYAFRAMRYHIPKWVQVTVTVFQLSQMGVGCFVNYKAYVYKQAGATCYVAYANIFWSFVMYAVYFGLFLHFFFVNYLFKKPTTNTKIDEQKKNK</sequence>
<dbReference type="EMBL" id="CAJOAX010000587">
    <property type="protein sequence ID" value="CAF3618902.1"/>
    <property type="molecule type" value="Genomic_DNA"/>
</dbReference>
<proteinExistence type="inferred from homology"/>
<dbReference type="GO" id="GO:0009922">
    <property type="term" value="F:fatty acid elongase activity"/>
    <property type="evidence" value="ECO:0007669"/>
    <property type="project" value="UniProtKB-EC"/>
</dbReference>
<evidence type="ECO:0000256" key="10">
    <source>
        <dbReference type="RuleBase" id="RU361115"/>
    </source>
</evidence>
<gene>
    <name evidence="11" type="ORF">OTI717_LOCUS7698</name>
</gene>
<reference evidence="11" key="1">
    <citation type="submission" date="2021-02" db="EMBL/GenBank/DDBJ databases">
        <authorList>
            <person name="Nowell W R."/>
        </authorList>
    </citation>
    <scope>NUCLEOTIDE SEQUENCE</scope>
</reference>
<evidence type="ECO:0000256" key="4">
    <source>
        <dbReference type="ARBA" id="ARBA00022692"/>
    </source>
</evidence>
<dbReference type="Proteomes" id="UP000663823">
    <property type="component" value="Unassembled WGS sequence"/>
</dbReference>
<dbReference type="GO" id="GO:0005789">
    <property type="term" value="C:endoplasmic reticulum membrane"/>
    <property type="evidence" value="ECO:0007669"/>
    <property type="project" value="TreeGrafter"/>
</dbReference>